<name>A0A371JEB8_9FIRM</name>
<comment type="caution">
    <text evidence="2">The sequence shown here is derived from an EMBL/GenBank/DDBJ whole genome shotgun (WGS) entry which is preliminary data.</text>
</comment>
<reference evidence="2 3" key="1">
    <citation type="journal article" date="2017" name="Genome Announc.">
        <title>Draft Genome Sequence of a Sporulating and Motile Strain of Lachnotalea glycerini Isolated from Water in Quebec City, Canada.</title>
        <authorList>
            <person name="Maheux A.F."/>
            <person name="Boudreau D.K."/>
            <person name="Berube E."/>
            <person name="Boissinot M."/>
            <person name="Raymond F."/>
            <person name="Brodeur S."/>
            <person name="Corbeil J."/>
            <person name="Isabel S."/>
            <person name="Omar R.F."/>
            <person name="Bergeron M.G."/>
        </authorList>
    </citation>
    <scope>NUCLEOTIDE SEQUENCE [LARGE SCALE GENOMIC DNA]</scope>
    <source>
        <strain evidence="2 3">CCRI-19302</strain>
    </source>
</reference>
<keyword evidence="3" id="KW-1185">Reference proteome</keyword>
<dbReference type="Gene3D" id="3.40.50.360">
    <property type="match status" value="1"/>
</dbReference>
<dbReference type="GO" id="GO:0010181">
    <property type="term" value="F:FMN binding"/>
    <property type="evidence" value="ECO:0007669"/>
    <property type="project" value="InterPro"/>
</dbReference>
<feature type="domain" description="Flavodoxin-like" evidence="1">
    <location>
        <begin position="11"/>
        <end position="169"/>
    </location>
</feature>
<dbReference type="GO" id="GO:0016651">
    <property type="term" value="F:oxidoreductase activity, acting on NAD(P)H"/>
    <property type="evidence" value="ECO:0007669"/>
    <property type="project" value="UniProtKB-ARBA"/>
</dbReference>
<organism evidence="2 3">
    <name type="scientific">Lachnotalea glycerini</name>
    <dbReference type="NCBI Taxonomy" id="1763509"/>
    <lineage>
        <taxon>Bacteria</taxon>
        <taxon>Bacillati</taxon>
        <taxon>Bacillota</taxon>
        <taxon>Clostridia</taxon>
        <taxon>Lachnospirales</taxon>
        <taxon>Lachnospiraceae</taxon>
        <taxon>Lachnotalea</taxon>
    </lineage>
</organism>
<dbReference type="SUPFAM" id="SSF52218">
    <property type="entry name" value="Flavoproteins"/>
    <property type="match status" value="1"/>
</dbReference>
<dbReference type="InterPro" id="IPR029039">
    <property type="entry name" value="Flavoprotein-like_sf"/>
</dbReference>
<evidence type="ECO:0000259" key="1">
    <source>
        <dbReference type="Pfam" id="PF12641"/>
    </source>
</evidence>
<dbReference type="InterPro" id="IPR008254">
    <property type="entry name" value="Flavodoxin/NO_synth"/>
</dbReference>
<dbReference type="Pfam" id="PF12641">
    <property type="entry name" value="Flavodoxin_3"/>
    <property type="match status" value="1"/>
</dbReference>
<gene>
    <name evidence="2" type="ORF">CG710_011315</name>
</gene>
<accession>A0A371JEB8</accession>
<dbReference type="OrthoDB" id="307208at2"/>
<evidence type="ECO:0000313" key="3">
    <source>
        <dbReference type="Proteomes" id="UP000216411"/>
    </source>
</evidence>
<evidence type="ECO:0000313" key="2">
    <source>
        <dbReference type="EMBL" id="RDY31065.1"/>
    </source>
</evidence>
<dbReference type="AlphaFoldDB" id="A0A371JEB8"/>
<dbReference type="Proteomes" id="UP000216411">
    <property type="component" value="Unassembled WGS sequence"/>
</dbReference>
<dbReference type="EMBL" id="NOKA02000022">
    <property type="protein sequence ID" value="RDY31065.1"/>
    <property type="molecule type" value="Genomic_DNA"/>
</dbReference>
<protein>
    <submittedName>
        <fullName evidence="2">Flavodoxin</fullName>
    </submittedName>
</protein>
<sequence>MEGIIMSEYAVLYLSVTGNTEKIAAAIYQSISSSSKDICKIDGSITTDFAENYFIGFYLHQGLAPEPISAFLKKLHGKNIALFGTCGYGFNQSYFNHIESKISNIIPFDNNYLGCFLCQGKMPITIRNEYEKKLLGDEKNYILNNLIKNFDNAMLHPNEEDIKNAETYAQEVIWKLKGN</sequence>
<proteinExistence type="predicted"/>